<organism evidence="1 2">
    <name type="scientific">Burkholderia ubonensis</name>
    <dbReference type="NCBI Taxonomy" id="101571"/>
    <lineage>
        <taxon>Bacteria</taxon>
        <taxon>Pseudomonadati</taxon>
        <taxon>Pseudomonadota</taxon>
        <taxon>Betaproteobacteria</taxon>
        <taxon>Burkholderiales</taxon>
        <taxon>Burkholderiaceae</taxon>
        <taxon>Burkholderia</taxon>
        <taxon>Burkholderia cepacia complex</taxon>
    </lineage>
</organism>
<dbReference type="Proteomes" id="UP000060630">
    <property type="component" value="Unassembled WGS sequence"/>
</dbReference>
<dbReference type="AlphaFoldDB" id="A0A106QDQ7"/>
<evidence type="ECO:0000313" key="2">
    <source>
        <dbReference type="Proteomes" id="UP000060630"/>
    </source>
</evidence>
<protein>
    <submittedName>
        <fullName evidence="1">Uncharacterized protein</fullName>
    </submittedName>
</protein>
<dbReference type="EMBL" id="LPHD01000049">
    <property type="protein sequence ID" value="KWA84337.1"/>
    <property type="molecule type" value="Genomic_DNA"/>
</dbReference>
<name>A0A106QDQ7_9BURK</name>
<sequence length="98" mass="10942">MHQAEHAIIRSANMMKPGGVIQRVQDSFGGCSKLSGLFDCCRFPVKCSQDRLRRFAVGFACGYTEGPQVPIGNAAIKPKCCRVRKLVCFVEEYRESVR</sequence>
<proteinExistence type="predicted"/>
<evidence type="ECO:0000313" key="1">
    <source>
        <dbReference type="EMBL" id="KWA84337.1"/>
    </source>
</evidence>
<gene>
    <name evidence="1" type="ORF">WL29_23825</name>
</gene>
<accession>A0A106QDQ7</accession>
<comment type="caution">
    <text evidence="1">The sequence shown here is derived from an EMBL/GenBank/DDBJ whole genome shotgun (WGS) entry which is preliminary data.</text>
</comment>
<reference evidence="1 2" key="1">
    <citation type="submission" date="2015-11" db="EMBL/GenBank/DDBJ databases">
        <title>Expanding the genomic diversity of Burkholderia species for the development of highly accurate diagnostics.</title>
        <authorList>
            <person name="Sahl J."/>
            <person name="Keim P."/>
            <person name="Wagner D."/>
        </authorList>
    </citation>
    <scope>NUCLEOTIDE SEQUENCE [LARGE SCALE GENOMIC DNA]</scope>
    <source>
        <strain evidence="1 2">MSMB2087WGS</strain>
    </source>
</reference>